<accession>A0AAD4PAZ4</accession>
<keyword evidence="3" id="KW-1185">Reference proteome</keyword>
<feature type="transmembrane region" description="Helical" evidence="1">
    <location>
        <begin position="243"/>
        <end position="265"/>
    </location>
</feature>
<dbReference type="PANTHER" id="PTHR46477">
    <property type="entry name" value="CYSTEINE/HISTIDINE-RICH C1 DOMAIN FAMILY PROTEIN"/>
    <property type="match status" value="1"/>
</dbReference>
<dbReference type="InterPro" id="IPR046349">
    <property type="entry name" value="C1-like_sf"/>
</dbReference>
<dbReference type="EMBL" id="SDAM02000057">
    <property type="protein sequence ID" value="KAH6833619.1"/>
    <property type="molecule type" value="Genomic_DNA"/>
</dbReference>
<evidence type="ECO:0008006" key="4">
    <source>
        <dbReference type="Google" id="ProtNLM"/>
    </source>
</evidence>
<sequence length="273" mass="31860">KVDIRGDNLQDSQHRPITFTTPQSINMSIVPSTDHNCYDHYVPKNYMKLFSCDGCKMRGYGERHHCNPCGRELHKECRFPTTTISNEHFPGSTFKFRYEPLTRLDNKNRKEFSKCCDACGKEICGFSYRCDENDKDLHPCCRNLEKKLLIENTIFDLRPEVFSKCIRCKKRKITDGERDVRGWSYVSTCNKYHFHVYCMMEMVHEACMKYGEIGLERVELRQLVKSRRNGGSRANKMIEMMKSVLKIMLAALLGDPTVFISNVFVELVSRGFQ</sequence>
<evidence type="ECO:0000313" key="2">
    <source>
        <dbReference type="EMBL" id="KAH6833619.1"/>
    </source>
</evidence>
<dbReference type="SUPFAM" id="SSF57889">
    <property type="entry name" value="Cysteine-rich domain"/>
    <property type="match status" value="1"/>
</dbReference>
<gene>
    <name evidence="2" type="ORF">C2S53_018683</name>
</gene>
<proteinExistence type="predicted"/>
<comment type="caution">
    <text evidence="2">The sequence shown here is derived from an EMBL/GenBank/DDBJ whole genome shotgun (WGS) entry which is preliminary data.</text>
</comment>
<dbReference type="Proteomes" id="UP001190926">
    <property type="component" value="Unassembled WGS sequence"/>
</dbReference>
<organism evidence="2 3">
    <name type="scientific">Perilla frutescens var. hirtella</name>
    <name type="common">Perilla citriodora</name>
    <name type="synonym">Perilla setoyensis</name>
    <dbReference type="NCBI Taxonomy" id="608512"/>
    <lineage>
        <taxon>Eukaryota</taxon>
        <taxon>Viridiplantae</taxon>
        <taxon>Streptophyta</taxon>
        <taxon>Embryophyta</taxon>
        <taxon>Tracheophyta</taxon>
        <taxon>Spermatophyta</taxon>
        <taxon>Magnoliopsida</taxon>
        <taxon>eudicotyledons</taxon>
        <taxon>Gunneridae</taxon>
        <taxon>Pentapetalae</taxon>
        <taxon>asterids</taxon>
        <taxon>lamiids</taxon>
        <taxon>Lamiales</taxon>
        <taxon>Lamiaceae</taxon>
        <taxon>Nepetoideae</taxon>
        <taxon>Elsholtzieae</taxon>
        <taxon>Perilla</taxon>
    </lineage>
</organism>
<name>A0AAD4PAZ4_PERFH</name>
<keyword evidence="1" id="KW-1133">Transmembrane helix</keyword>
<evidence type="ECO:0000313" key="3">
    <source>
        <dbReference type="Proteomes" id="UP001190926"/>
    </source>
</evidence>
<keyword evidence="1" id="KW-0812">Transmembrane</keyword>
<dbReference type="AlphaFoldDB" id="A0AAD4PAZ4"/>
<reference evidence="2 3" key="1">
    <citation type="journal article" date="2021" name="Nat. Commun.">
        <title>Incipient diploidization of the medicinal plant Perilla within 10,000 years.</title>
        <authorList>
            <person name="Zhang Y."/>
            <person name="Shen Q."/>
            <person name="Leng L."/>
            <person name="Zhang D."/>
            <person name="Chen S."/>
            <person name="Shi Y."/>
            <person name="Ning Z."/>
            <person name="Chen S."/>
        </authorList>
    </citation>
    <scope>NUCLEOTIDE SEQUENCE [LARGE SCALE GENOMIC DNA]</scope>
    <source>
        <strain evidence="3">cv. PC099</strain>
    </source>
</reference>
<evidence type="ECO:0000256" key="1">
    <source>
        <dbReference type="SAM" id="Phobius"/>
    </source>
</evidence>
<feature type="non-terminal residue" evidence="2">
    <location>
        <position position="1"/>
    </location>
</feature>
<dbReference type="PANTHER" id="PTHR46477:SF5">
    <property type="entry name" value="PHORBOL-ESTER_DAG-TYPE DOMAIN-CONTAINING PROTEIN"/>
    <property type="match status" value="1"/>
</dbReference>
<protein>
    <recommendedName>
        <fullName evidence="4">Phorbol-ester/DAG-type domain-containing protein</fullName>
    </recommendedName>
</protein>
<keyword evidence="1" id="KW-0472">Membrane</keyword>